<proteinExistence type="inferred from homology"/>
<dbReference type="PRINTS" id="PR00171">
    <property type="entry name" value="SUGRTRNSPORT"/>
</dbReference>
<keyword evidence="6" id="KW-0325">Glycoprotein</keyword>
<evidence type="ECO:0000256" key="2">
    <source>
        <dbReference type="ARBA" id="ARBA00022475"/>
    </source>
</evidence>
<feature type="transmembrane region" description="Helical" evidence="9">
    <location>
        <begin position="370"/>
        <end position="392"/>
    </location>
</feature>
<feature type="transmembrane region" description="Helical" evidence="9">
    <location>
        <begin position="172"/>
        <end position="192"/>
    </location>
</feature>
<dbReference type="InterPro" id="IPR020846">
    <property type="entry name" value="MFS_dom"/>
</dbReference>
<keyword evidence="5 9" id="KW-0472">Membrane</keyword>
<evidence type="ECO:0000256" key="8">
    <source>
        <dbReference type="RuleBase" id="RU003346"/>
    </source>
</evidence>
<feature type="transmembrane region" description="Helical" evidence="9">
    <location>
        <begin position="435"/>
        <end position="457"/>
    </location>
</feature>
<evidence type="ECO:0000256" key="1">
    <source>
        <dbReference type="ARBA" id="ARBA00004651"/>
    </source>
</evidence>
<keyword evidence="3 9" id="KW-0812">Transmembrane</keyword>
<dbReference type="EMBL" id="JALNTZ010000010">
    <property type="protein sequence ID" value="KAJ3639686.1"/>
    <property type="molecule type" value="Genomic_DNA"/>
</dbReference>
<reference evidence="11" key="1">
    <citation type="journal article" date="2023" name="G3 (Bethesda)">
        <title>Whole genome assemblies of Zophobas morio and Tenebrio molitor.</title>
        <authorList>
            <person name="Kaur S."/>
            <person name="Stinson S.A."/>
            <person name="diCenzo G.C."/>
        </authorList>
    </citation>
    <scope>NUCLEOTIDE SEQUENCE</scope>
    <source>
        <strain evidence="11">QUZm001</strain>
    </source>
</reference>
<organism evidence="11 12">
    <name type="scientific">Zophobas morio</name>
    <dbReference type="NCBI Taxonomy" id="2755281"/>
    <lineage>
        <taxon>Eukaryota</taxon>
        <taxon>Metazoa</taxon>
        <taxon>Ecdysozoa</taxon>
        <taxon>Arthropoda</taxon>
        <taxon>Hexapoda</taxon>
        <taxon>Insecta</taxon>
        <taxon>Pterygota</taxon>
        <taxon>Neoptera</taxon>
        <taxon>Endopterygota</taxon>
        <taxon>Coleoptera</taxon>
        <taxon>Polyphaga</taxon>
        <taxon>Cucujiformia</taxon>
        <taxon>Tenebrionidae</taxon>
        <taxon>Zophobas</taxon>
    </lineage>
</organism>
<protein>
    <recommendedName>
        <fullName evidence="10">Major facilitator superfamily (MFS) profile domain-containing protein</fullName>
    </recommendedName>
</protein>
<evidence type="ECO:0000256" key="5">
    <source>
        <dbReference type="ARBA" id="ARBA00023136"/>
    </source>
</evidence>
<dbReference type="PANTHER" id="PTHR48021:SF96">
    <property type="entry name" value="FACILITATED TREHALOSE TRANSPORTER TRET1-1-RELATED"/>
    <property type="match status" value="1"/>
</dbReference>
<evidence type="ECO:0000256" key="3">
    <source>
        <dbReference type="ARBA" id="ARBA00022692"/>
    </source>
</evidence>
<dbReference type="InterPro" id="IPR044775">
    <property type="entry name" value="MFS_ERD6/Tret1-like"/>
</dbReference>
<dbReference type="PROSITE" id="PS00216">
    <property type="entry name" value="SUGAR_TRANSPORT_1"/>
    <property type="match status" value="1"/>
</dbReference>
<dbReference type="InterPro" id="IPR036259">
    <property type="entry name" value="MFS_trans_sf"/>
</dbReference>
<feature type="transmembrane region" description="Helical" evidence="9">
    <location>
        <begin position="228"/>
        <end position="249"/>
    </location>
</feature>
<gene>
    <name evidence="11" type="ORF">Zmor_003030</name>
</gene>
<name>A0AA38HM19_9CUCU</name>
<dbReference type="InterPro" id="IPR003663">
    <property type="entry name" value="Sugar/inositol_transpt"/>
</dbReference>
<keyword evidence="2" id="KW-1003">Cell membrane</keyword>
<feature type="domain" description="Major facilitator superfamily (MFS) profile" evidence="10">
    <location>
        <begin position="134"/>
        <end position="561"/>
    </location>
</feature>
<feature type="transmembrane region" description="Helical" evidence="9">
    <location>
        <begin position="469"/>
        <end position="495"/>
    </location>
</feature>
<dbReference type="SUPFAM" id="SSF103473">
    <property type="entry name" value="MFS general substrate transporter"/>
    <property type="match status" value="1"/>
</dbReference>
<dbReference type="CDD" id="cd17358">
    <property type="entry name" value="MFS_GLUT6_8_Class3_like"/>
    <property type="match status" value="1"/>
</dbReference>
<feature type="transmembrane region" description="Helical" evidence="9">
    <location>
        <begin position="535"/>
        <end position="557"/>
    </location>
</feature>
<dbReference type="AlphaFoldDB" id="A0AA38HM19"/>
<dbReference type="Proteomes" id="UP001168821">
    <property type="component" value="Unassembled WGS sequence"/>
</dbReference>
<comment type="caution">
    <text evidence="11">The sequence shown here is derived from an EMBL/GenBank/DDBJ whole genome shotgun (WGS) entry which is preliminary data.</text>
</comment>
<evidence type="ECO:0000259" key="10">
    <source>
        <dbReference type="PROSITE" id="PS50850"/>
    </source>
</evidence>
<evidence type="ECO:0000313" key="12">
    <source>
        <dbReference type="Proteomes" id="UP001168821"/>
    </source>
</evidence>
<dbReference type="NCBIfam" id="TIGR00879">
    <property type="entry name" value="SP"/>
    <property type="match status" value="1"/>
</dbReference>
<accession>A0AA38HM19</accession>
<evidence type="ECO:0000256" key="4">
    <source>
        <dbReference type="ARBA" id="ARBA00022989"/>
    </source>
</evidence>
<keyword evidence="12" id="KW-1185">Reference proteome</keyword>
<dbReference type="GO" id="GO:0005886">
    <property type="term" value="C:plasma membrane"/>
    <property type="evidence" value="ECO:0007669"/>
    <property type="project" value="UniProtKB-SubCell"/>
</dbReference>
<evidence type="ECO:0000256" key="6">
    <source>
        <dbReference type="ARBA" id="ARBA00023180"/>
    </source>
</evidence>
<dbReference type="PROSITE" id="PS50850">
    <property type="entry name" value="MFS"/>
    <property type="match status" value="1"/>
</dbReference>
<keyword evidence="4 9" id="KW-1133">Transmembrane helix</keyword>
<dbReference type="FunFam" id="1.20.1250.20:FF:000055">
    <property type="entry name" value="Facilitated trehalose transporter Tret1-2 homolog"/>
    <property type="match status" value="1"/>
</dbReference>
<comment type="subcellular location">
    <subcellularLocation>
        <location evidence="1">Cell membrane</location>
        <topology evidence="1">Multi-pass membrane protein</topology>
    </subcellularLocation>
</comment>
<evidence type="ECO:0000313" key="11">
    <source>
        <dbReference type="EMBL" id="KAJ3639686.1"/>
    </source>
</evidence>
<feature type="transmembrane region" description="Helical" evidence="9">
    <location>
        <begin position="132"/>
        <end position="152"/>
    </location>
</feature>
<dbReference type="PANTHER" id="PTHR48021">
    <property type="match status" value="1"/>
</dbReference>
<dbReference type="Pfam" id="PF00083">
    <property type="entry name" value="Sugar_tr"/>
    <property type="match status" value="1"/>
</dbReference>
<feature type="transmembrane region" description="Helical" evidence="9">
    <location>
        <begin position="507"/>
        <end position="529"/>
    </location>
</feature>
<feature type="transmembrane region" description="Helical" evidence="9">
    <location>
        <begin position="288"/>
        <end position="306"/>
    </location>
</feature>
<feature type="transmembrane region" description="Helical" evidence="9">
    <location>
        <begin position="199"/>
        <end position="216"/>
    </location>
</feature>
<dbReference type="GO" id="GO:0051119">
    <property type="term" value="F:sugar transmembrane transporter activity"/>
    <property type="evidence" value="ECO:0007669"/>
    <property type="project" value="InterPro"/>
</dbReference>
<evidence type="ECO:0000256" key="9">
    <source>
        <dbReference type="SAM" id="Phobius"/>
    </source>
</evidence>
<feature type="transmembrane region" description="Helical" evidence="9">
    <location>
        <begin position="404"/>
        <end position="428"/>
    </location>
</feature>
<sequence length="593" mass="66078">MVSMLKQLLRRNQESVMDNQPSPHFWDKMRIKWNGGHQLLPTTDSPTISACTTSTNLSGLEFQSNNTINKFMTGTNLEEKFQRGIPEIEPLQQHTKVDMNGTPAQQPMESSDEQLCPPAPSPRRKLFCWQQVLTAIAVSLVSMVVGYCSGYTSPAEISLKMDLKISNFHFSWISGSMPLAAVFGGLMGGPLIEKLGRKRTIIVTDFLFLIGWILNYSSSWSQEFRFLYVSRVISGCAVGIASLTLPVYLGETIQPEVRGTLGLLPTAFGNIGILICFLMGFFLRWHNIALVGGVLALPFLCLMWIIPETPRWYVSKQKIPEARKALMWLRGNTNQDAVEKEFEELLKSQKTSDEKSETLRDLFTKPNMKSLLIVLGLMFFQQFSGINAIIFYTTQIFEDTGSNIPSSIQTIIVGAVNFISTFIATILIDKLGRKILLYISSVAMIITLAVLGVYFYLLKVSNYDVSTYGWVPLASFVVYVLGFSFGFGPIPWLMMGEILPAKIRGPAASVSTSFNWIGTFVVTTAFHLIKDIIGAYGVFWLFCGITIIGLVFTILFVPETKGQSLEDIERKLAGVKVRRMSSIANMKPLPSGV</sequence>
<evidence type="ECO:0000256" key="7">
    <source>
        <dbReference type="ARBA" id="ARBA00024348"/>
    </source>
</evidence>
<dbReference type="InterPro" id="IPR050549">
    <property type="entry name" value="MFS_Trehalose_Transporter"/>
</dbReference>
<comment type="similarity">
    <text evidence="7">Belongs to the major facilitator superfamily. Sugar transporter (TC 2.A.1.1) family. Trehalose transporter subfamily.</text>
</comment>
<feature type="transmembrane region" description="Helical" evidence="9">
    <location>
        <begin position="261"/>
        <end position="282"/>
    </location>
</feature>
<dbReference type="InterPro" id="IPR005828">
    <property type="entry name" value="MFS_sugar_transport-like"/>
</dbReference>
<keyword evidence="8" id="KW-0813">Transport</keyword>
<dbReference type="Gene3D" id="1.20.1250.20">
    <property type="entry name" value="MFS general substrate transporter like domains"/>
    <property type="match status" value="1"/>
</dbReference>
<dbReference type="InterPro" id="IPR005829">
    <property type="entry name" value="Sugar_transporter_CS"/>
</dbReference>